<name>A0AAD5XIL6_9FUNG</name>
<evidence type="ECO:0000256" key="4">
    <source>
        <dbReference type="ARBA" id="ARBA00023242"/>
    </source>
</evidence>
<reference evidence="7" key="1">
    <citation type="submission" date="2020-05" db="EMBL/GenBank/DDBJ databases">
        <title>Phylogenomic resolution of chytrid fungi.</title>
        <authorList>
            <person name="Stajich J.E."/>
            <person name="Amses K."/>
            <person name="Simmons R."/>
            <person name="Seto K."/>
            <person name="Myers J."/>
            <person name="Bonds A."/>
            <person name="Quandt C.A."/>
            <person name="Barry K."/>
            <person name="Liu P."/>
            <person name="Grigoriev I."/>
            <person name="Longcore J.E."/>
            <person name="James T.Y."/>
        </authorList>
    </citation>
    <scope>NUCLEOTIDE SEQUENCE</scope>
    <source>
        <strain evidence="7">JEL0379</strain>
    </source>
</reference>
<dbReference type="EMBL" id="JADGJQ010000105">
    <property type="protein sequence ID" value="KAJ3169687.1"/>
    <property type="molecule type" value="Genomic_DNA"/>
</dbReference>
<evidence type="ECO:0000313" key="7">
    <source>
        <dbReference type="EMBL" id="KAJ3169687.1"/>
    </source>
</evidence>
<dbReference type="AlphaFoldDB" id="A0AAD5XIL6"/>
<keyword evidence="2" id="KW-0805">Transcription regulation</keyword>
<comment type="caution">
    <text evidence="7">The sequence shown here is derived from an EMBL/GenBank/DDBJ whole genome shotgun (WGS) entry which is preliminary data.</text>
</comment>
<evidence type="ECO:0000256" key="5">
    <source>
        <dbReference type="SAM" id="MobiDB-lite"/>
    </source>
</evidence>
<dbReference type="GO" id="GO:0000124">
    <property type="term" value="C:SAGA complex"/>
    <property type="evidence" value="ECO:0007669"/>
    <property type="project" value="InterPro"/>
</dbReference>
<dbReference type="InterPro" id="IPR047287">
    <property type="entry name" value="Tudor_SGF29_rpt2"/>
</dbReference>
<feature type="region of interest" description="Disordered" evidence="5">
    <location>
        <begin position="111"/>
        <end position="146"/>
    </location>
</feature>
<accession>A0AAD5XIL6</accession>
<dbReference type="CDD" id="cd20394">
    <property type="entry name" value="Tudor_SGF29_rpt2"/>
    <property type="match status" value="1"/>
</dbReference>
<evidence type="ECO:0000256" key="3">
    <source>
        <dbReference type="ARBA" id="ARBA00023163"/>
    </source>
</evidence>
<feature type="compositionally biased region" description="Basic and acidic residues" evidence="5">
    <location>
        <begin position="295"/>
        <end position="305"/>
    </location>
</feature>
<dbReference type="Gene3D" id="2.30.30.140">
    <property type="match status" value="1"/>
</dbReference>
<dbReference type="PROSITE" id="PS51518">
    <property type="entry name" value="SGF29_C"/>
    <property type="match status" value="1"/>
</dbReference>
<feature type="compositionally biased region" description="Basic and acidic residues" evidence="5">
    <location>
        <begin position="113"/>
        <end position="130"/>
    </location>
</feature>
<feature type="region of interest" description="Disordered" evidence="5">
    <location>
        <begin position="284"/>
        <end position="305"/>
    </location>
</feature>
<dbReference type="InterPro" id="IPR037802">
    <property type="entry name" value="SGF29"/>
</dbReference>
<dbReference type="InterPro" id="IPR010750">
    <property type="entry name" value="SGF29_tudor-like_dom"/>
</dbReference>
<dbReference type="CDD" id="cd20393">
    <property type="entry name" value="Tudor_SGF29_rpt1"/>
    <property type="match status" value="1"/>
</dbReference>
<dbReference type="Proteomes" id="UP001212152">
    <property type="component" value="Unassembled WGS sequence"/>
</dbReference>
<gene>
    <name evidence="7" type="ORF">HDU87_000568</name>
</gene>
<keyword evidence="8" id="KW-1185">Reference proteome</keyword>
<dbReference type="InterPro" id="IPR047288">
    <property type="entry name" value="Tudor_SGF29_rpt1"/>
</dbReference>
<evidence type="ECO:0000313" key="8">
    <source>
        <dbReference type="Proteomes" id="UP001212152"/>
    </source>
</evidence>
<dbReference type="PANTHER" id="PTHR21539">
    <property type="entry name" value="SAGA-ASSOCIATED FACTOR 29"/>
    <property type="match status" value="1"/>
</dbReference>
<comment type="subcellular location">
    <subcellularLocation>
        <location evidence="1">Nucleus</location>
    </subcellularLocation>
</comment>
<dbReference type="Pfam" id="PF07039">
    <property type="entry name" value="SGF29_Tudor"/>
    <property type="match status" value="1"/>
</dbReference>
<evidence type="ECO:0000259" key="6">
    <source>
        <dbReference type="PROSITE" id="PS51518"/>
    </source>
</evidence>
<proteinExistence type="predicted"/>
<keyword evidence="4" id="KW-0539">Nucleus</keyword>
<keyword evidence="3" id="KW-0804">Transcription</keyword>
<evidence type="ECO:0000256" key="2">
    <source>
        <dbReference type="ARBA" id="ARBA00023015"/>
    </source>
</evidence>
<dbReference type="GO" id="GO:0005634">
    <property type="term" value="C:nucleus"/>
    <property type="evidence" value="ECO:0007669"/>
    <property type="project" value="UniProtKB-SubCell"/>
</dbReference>
<sequence>MASDIRGRKSRSASADPNSNEELNLWSQLCDELWRFANQTAAAEAQVAKVNHINERILRREKDGKDFPISGAKKVGKLYDECIATTDYQKRILASALDKVGILVALRAATENGTEKPERRKKRKLEEVKARPAANTTKKTKADAASENTIAPGQQVIARCKAGNQEGYDWILGRIEQWVPEKGKYVFRDADEDEPHPGMPPINKETLYYLPKDIVPLLTQQEASRRPVFPKDHKVLALYEGTTCFYKAKVKATPHKGCSDYILLFEDDGGVDRRVPPNMVLDRAATNQKSKRAAQHIDTDSDTHT</sequence>
<evidence type="ECO:0000256" key="1">
    <source>
        <dbReference type="ARBA" id="ARBA00004123"/>
    </source>
</evidence>
<dbReference type="PANTHER" id="PTHR21539:SF0">
    <property type="entry name" value="SAGA-ASSOCIATED FACTOR 29"/>
    <property type="match status" value="1"/>
</dbReference>
<feature type="domain" description="SGF29 C-terminal" evidence="6">
    <location>
        <begin position="146"/>
        <end position="289"/>
    </location>
</feature>
<protein>
    <recommendedName>
        <fullName evidence="6">SGF29 C-terminal domain-containing protein</fullName>
    </recommendedName>
</protein>
<organism evidence="7 8">
    <name type="scientific">Geranomyces variabilis</name>
    <dbReference type="NCBI Taxonomy" id="109894"/>
    <lineage>
        <taxon>Eukaryota</taxon>
        <taxon>Fungi</taxon>
        <taxon>Fungi incertae sedis</taxon>
        <taxon>Chytridiomycota</taxon>
        <taxon>Chytridiomycota incertae sedis</taxon>
        <taxon>Chytridiomycetes</taxon>
        <taxon>Spizellomycetales</taxon>
        <taxon>Powellomycetaceae</taxon>
        <taxon>Geranomyces</taxon>
    </lineage>
</organism>